<evidence type="ECO:0000313" key="1">
    <source>
        <dbReference type="EMBL" id="VNQ72914.1"/>
    </source>
</evidence>
<dbReference type="RefSeq" id="WP_130883739.1">
    <property type="nucleotide sequence ID" value="NZ_LR216041.1"/>
</dbReference>
<dbReference type="AlphaFoldDB" id="A0A4G7GZI6"/>
<proteinExistence type="predicted"/>
<sequence length="401" mass="45699">MKVAYHKIPIPVQLPCHMEGYVDRVSSKIHDHPQLVSFILQGETTIVYHVLDVILIEKELANRLQNAINQKFQIPIEQVFIAATHTHSSVKISNYLLPSYPPEAELLDKIEELVLENTAICLANLKESQANYREISTGHLYSNRNDPSHSFNDKAYAIRFEDTNQQPIFELVNIACHPTVLAPEVTEISRDYVGVLRDDYEKATGVPLAVLIGEAGDVSTRHTRKGQDFSEVERVGKTISQLLQNEKNSHLLDLSGMHLRQKTVEFTYKPQEDQDLLMTRKLYQEQLKNLEGSKQGEIISDFLRMIDKKLQKESLTLTVPISVLDCKDWQILQFPSEILSDFGLKIREQSQKKQAIHAYTNGFMGYAVPEHLYGKVYESAVSEFPRGIADQLIEQLITLSK</sequence>
<reference evidence="1" key="1">
    <citation type="submission" date="2019-04" db="EMBL/GenBank/DDBJ databases">
        <authorList>
            <consortium name="Pathogen Informatics"/>
        </authorList>
    </citation>
    <scope>NUCLEOTIDE SEQUENCE</scope>
    <source>
        <strain evidence="1">GPSC79</strain>
    </source>
</reference>
<protein>
    <submittedName>
        <fullName evidence="1">Neutral/alkaline non-lysosomal ceramidase</fullName>
    </submittedName>
</protein>
<accession>A0A4G7GZI6</accession>
<gene>
    <name evidence="1" type="ORF">SAMEA2658751_00604</name>
</gene>
<organism evidence="1">
    <name type="scientific">Streptococcus pneumoniae</name>
    <dbReference type="NCBI Taxonomy" id="1313"/>
    <lineage>
        <taxon>Bacteria</taxon>
        <taxon>Bacillati</taxon>
        <taxon>Bacillota</taxon>
        <taxon>Bacilli</taxon>
        <taxon>Lactobacillales</taxon>
        <taxon>Streptococcaceae</taxon>
        <taxon>Streptococcus</taxon>
    </lineage>
</organism>
<dbReference type="EMBL" id="CAATIP010000004">
    <property type="protein sequence ID" value="VNQ72914.1"/>
    <property type="molecule type" value="Genomic_DNA"/>
</dbReference>
<name>A0A4G7GZI6_STREE</name>